<name>A0A0D2L0B2_HYPSF</name>
<evidence type="ECO:0000313" key="3">
    <source>
        <dbReference type="Proteomes" id="UP000054270"/>
    </source>
</evidence>
<dbReference type="EMBL" id="KN817570">
    <property type="protein sequence ID" value="KJA20137.1"/>
    <property type="molecule type" value="Genomic_DNA"/>
</dbReference>
<evidence type="ECO:0000256" key="1">
    <source>
        <dbReference type="SAM" id="MobiDB-lite"/>
    </source>
</evidence>
<evidence type="ECO:0000313" key="2">
    <source>
        <dbReference type="EMBL" id="KJA20137.1"/>
    </source>
</evidence>
<gene>
    <name evidence="2" type="ORF">HYPSUDRAFT_829602</name>
</gene>
<feature type="region of interest" description="Disordered" evidence="1">
    <location>
        <begin position="98"/>
        <end position="137"/>
    </location>
</feature>
<dbReference type="Proteomes" id="UP000054270">
    <property type="component" value="Unassembled WGS sequence"/>
</dbReference>
<organism evidence="2 3">
    <name type="scientific">Hypholoma sublateritium (strain FD-334 SS-4)</name>
    <dbReference type="NCBI Taxonomy" id="945553"/>
    <lineage>
        <taxon>Eukaryota</taxon>
        <taxon>Fungi</taxon>
        <taxon>Dikarya</taxon>
        <taxon>Basidiomycota</taxon>
        <taxon>Agaricomycotina</taxon>
        <taxon>Agaricomycetes</taxon>
        <taxon>Agaricomycetidae</taxon>
        <taxon>Agaricales</taxon>
        <taxon>Agaricineae</taxon>
        <taxon>Strophariaceae</taxon>
        <taxon>Hypholoma</taxon>
    </lineage>
</organism>
<keyword evidence="3" id="KW-1185">Reference proteome</keyword>
<feature type="compositionally biased region" description="Polar residues" evidence="1">
    <location>
        <begin position="98"/>
        <end position="118"/>
    </location>
</feature>
<dbReference type="STRING" id="945553.A0A0D2L0B2"/>
<dbReference type="AlphaFoldDB" id="A0A0D2L0B2"/>
<sequence>MRRRSRARAEPEKCCAAGIYKGDRVRRNLLTFSVPPHHLEQTHLCVESFQTTSLTRVPPATVPSSHTSAAHFDSVAISAFQNNNNTYTSQDVHLFVNSSTSHPPSSAPRNFGQSSTPLETPVSSSSQPPSHHVLTHPIRRPRTSHMPAQHAQLDFQTLSANYLNMLSQKPTENTMAAHSTSTMSTVTPADLEAPVIPADEPSALHSFEDIFATSQHPQSSGIATRTS</sequence>
<feature type="compositionally biased region" description="Low complexity" evidence="1">
    <location>
        <begin position="121"/>
        <end position="132"/>
    </location>
</feature>
<proteinExistence type="predicted"/>
<accession>A0A0D2L0B2</accession>
<dbReference type="OrthoDB" id="2257100at2759"/>
<protein>
    <submittedName>
        <fullName evidence="2">Uncharacterized protein</fullName>
    </submittedName>
</protein>
<reference evidence="3" key="1">
    <citation type="submission" date="2014-04" db="EMBL/GenBank/DDBJ databases">
        <title>Evolutionary Origins and Diversification of the Mycorrhizal Mutualists.</title>
        <authorList>
            <consortium name="DOE Joint Genome Institute"/>
            <consortium name="Mycorrhizal Genomics Consortium"/>
            <person name="Kohler A."/>
            <person name="Kuo A."/>
            <person name="Nagy L.G."/>
            <person name="Floudas D."/>
            <person name="Copeland A."/>
            <person name="Barry K.W."/>
            <person name="Cichocki N."/>
            <person name="Veneault-Fourrey C."/>
            <person name="LaButti K."/>
            <person name="Lindquist E.A."/>
            <person name="Lipzen A."/>
            <person name="Lundell T."/>
            <person name="Morin E."/>
            <person name="Murat C."/>
            <person name="Riley R."/>
            <person name="Ohm R."/>
            <person name="Sun H."/>
            <person name="Tunlid A."/>
            <person name="Henrissat B."/>
            <person name="Grigoriev I.V."/>
            <person name="Hibbett D.S."/>
            <person name="Martin F."/>
        </authorList>
    </citation>
    <scope>NUCLEOTIDE SEQUENCE [LARGE SCALE GENOMIC DNA]</scope>
    <source>
        <strain evidence="3">FD-334 SS-4</strain>
    </source>
</reference>